<dbReference type="NCBIfam" id="TIGR02414">
    <property type="entry name" value="pepN_proteo"/>
    <property type="match status" value="1"/>
</dbReference>
<dbReference type="PANTHER" id="PTHR46322">
    <property type="entry name" value="PUROMYCIN-SENSITIVE AMINOPEPTIDASE"/>
    <property type="match status" value="1"/>
</dbReference>
<comment type="cofactor">
    <cofactor evidence="2">
        <name>Zn(2+)</name>
        <dbReference type="ChEBI" id="CHEBI:29105"/>
    </cofactor>
</comment>
<dbReference type="PRINTS" id="PR00756">
    <property type="entry name" value="ALADIPTASE"/>
</dbReference>
<evidence type="ECO:0000256" key="8">
    <source>
        <dbReference type="ARBA" id="ARBA00022475"/>
    </source>
</evidence>
<comment type="similarity">
    <text evidence="4">Belongs to the peptidase M1 family.</text>
</comment>
<feature type="domain" description="Peptidase M1 alanyl aminopeptidase Ig-like fold" evidence="19">
    <location>
        <begin position="443"/>
        <end position="543"/>
    </location>
</feature>
<dbReference type="Pfam" id="PF11940">
    <property type="entry name" value="DUF3458"/>
    <property type="match status" value="1"/>
</dbReference>
<dbReference type="Pfam" id="PF01433">
    <property type="entry name" value="Peptidase_M1"/>
    <property type="match status" value="1"/>
</dbReference>
<evidence type="ECO:0000259" key="20">
    <source>
        <dbReference type="Pfam" id="PF17432"/>
    </source>
</evidence>
<evidence type="ECO:0000259" key="21">
    <source>
        <dbReference type="Pfam" id="PF17900"/>
    </source>
</evidence>
<keyword evidence="13" id="KW-0862">Zinc</keyword>
<keyword evidence="7 22" id="KW-0031">Aminopeptidase</keyword>
<dbReference type="InterPro" id="IPR035414">
    <property type="entry name" value="Peptidase_M1_pepN_Ig-like"/>
</dbReference>
<keyword evidence="8" id="KW-1003">Cell membrane</keyword>
<evidence type="ECO:0000256" key="6">
    <source>
        <dbReference type="ARBA" id="ARBA00015611"/>
    </source>
</evidence>
<dbReference type="Gene3D" id="1.25.50.10">
    <property type="entry name" value="Peptidase M1, alanyl aminopeptidase, C-terminal domain"/>
    <property type="match status" value="1"/>
</dbReference>
<keyword evidence="9" id="KW-0997">Cell inner membrane</keyword>
<dbReference type="InterPro" id="IPR042097">
    <property type="entry name" value="Aminopeptidase_N-like_N_sf"/>
</dbReference>
<evidence type="ECO:0000256" key="9">
    <source>
        <dbReference type="ARBA" id="ARBA00022519"/>
    </source>
</evidence>
<dbReference type="FunFam" id="1.25.50.10:FF:000001">
    <property type="entry name" value="Aminopeptidase N"/>
    <property type="match status" value="1"/>
</dbReference>
<dbReference type="InterPro" id="IPR045357">
    <property type="entry name" value="Aminopeptidase_N-like_N"/>
</dbReference>
<dbReference type="PANTHER" id="PTHR46322:SF1">
    <property type="entry name" value="PUROMYCIN-SENSITIVE AMINOPEPTIDASE"/>
    <property type="match status" value="1"/>
</dbReference>
<dbReference type="GO" id="GO:0005886">
    <property type="term" value="C:plasma membrane"/>
    <property type="evidence" value="ECO:0007669"/>
    <property type="project" value="UniProtKB-SubCell"/>
</dbReference>
<dbReference type="InterPro" id="IPR024601">
    <property type="entry name" value="Peptidase_M1_pepN_C"/>
</dbReference>
<feature type="domain" description="Peptidase M1 membrane alanine aminopeptidase" evidence="18">
    <location>
        <begin position="229"/>
        <end position="435"/>
    </location>
</feature>
<accession>A0A9X3CDK1</accession>
<evidence type="ECO:0000256" key="1">
    <source>
        <dbReference type="ARBA" id="ARBA00000098"/>
    </source>
</evidence>
<evidence type="ECO:0000256" key="5">
    <source>
        <dbReference type="ARBA" id="ARBA00012564"/>
    </source>
</evidence>
<dbReference type="SUPFAM" id="SSF63737">
    <property type="entry name" value="Leukotriene A4 hydrolase N-terminal domain"/>
    <property type="match status" value="1"/>
</dbReference>
<dbReference type="AlphaFoldDB" id="A0A9X3CDK1"/>
<dbReference type="Pfam" id="PF17900">
    <property type="entry name" value="Peptidase_M1_N"/>
    <property type="match status" value="1"/>
</dbReference>
<evidence type="ECO:0000256" key="10">
    <source>
        <dbReference type="ARBA" id="ARBA00022670"/>
    </source>
</evidence>
<dbReference type="InterPro" id="IPR014782">
    <property type="entry name" value="Peptidase_M1_dom"/>
</dbReference>
<dbReference type="InterPro" id="IPR001930">
    <property type="entry name" value="Peptidase_M1"/>
</dbReference>
<comment type="function">
    <text evidence="16">Aminopeptidase N is involved in the degradation of intracellular peptides generated by protein breakdown during normal growth as well as in response to nutrient starvation.</text>
</comment>
<dbReference type="FunFam" id="2.60.40.1840:FF:000001">
    <property type="entry name" value="Aminopeptidase N"/>
    <property type="match status" value="1"/>
</dbReference>
<name>A0A9X3CDK1_9VIBR</name>
<evidence type="ECO:0000256" key="4">
    <source>
        <dbReference type="ARBA" id="ARBA00010136"/>
    </source>
</evidence>
<evidence type="ECO:0000259" key="19">
    <source>
        <dbReference type="Pfam" id="PF11940"/>
    </source>
</evidence>
<dbReference type="Gene3D" id="1.10.390.10">
    <property type="entry name" value="Neutral Protease Domain 2"/>
    <property type="match status" value="1"/>
</dbReference>
<evidence type="ECO:0000256" key="17">
    <source>
        <dbReference type="NCBIfam" id="TIGR02414"/>
    </source>
</evidence>
<keyword evidence="10" id="KW-0645">Protease</keyword>
<feature type="domain" description="Aminopeptidase N-like N-terminal" evidence="21">
    <location>
        <begin position="47"/>
        <end position="185"/>
    </location>
</feature>
<dbReference type="Gene3D" id="3.30.2010.30">
    <property type="match status" value="1"/>
</dbReference>
<dbReference type="Proteomes" id="UP001155586">
    <property type="component" value="Unassembled WGS sequence"/>
</dbReference>
<keyword evidence="11" id="KW-0479">Metal-binding</keyword>
<sequence>MAQTPTAKYRKDYQTPSHSISEIDLTFDLYDQATTVTAISTVKQLGEQNALVLDGESIELKSLKVNGTDWANYTLLDSKLEIKDLPEQFELSIETLVNPEANTALEGLYKSGGAFCTQCEAEGFRRITYYLDRPDVLAKYTTKVIADKQQYPYLLSNGNRVADGDLTDGRHWVQWQDPHPKPAYLFALVAGDFDVLRDQYKTQSGRDVELEIFVDKGNLDRANHAMVSLINSMKWDEERFGLEYDLDIYMIVAVDFFNMGAMENKGLNVFNSKYVLANEQTATDTDYLGIEAVIGHEYFHNWTGNRVTCRDWFQLSLKEGLTVFRDQEFSSDLGSRAVNRINNVRIIRGPQFAEDASPMSHPIRPEKVIEMNNFYTLTVYEKGSEVIRMMHTLLGEEGFQKGMKLYFERHDGTAATCEDFVSAMEDASGVDLAQFRLWYSQSGTPTLSVSSQYDSEANTYTLKVSQHTEATQDQSEKQALHIPFDVELYDSKGQVIALQSNGQQLDNVLNVTQSEQTFIFENVQEKPVPSMLREFSAPVVLDYGYSDDELIFLMVHAKNEFARWDAGQMLLAKYIKSNVSRVQNGESIELAESVIDAFRGVLLSESLEPAFIAEMMALSSHNEVSGWYKQVDVDSIAMVLKTIKVNIAEALEDELKAVYNHHAQESYTIEHAAIGKRALRNICLSYLAFTSEGNQYAQAQYQKANNMTDTIAAMNAANSAKLPCRSTLMDDYSEKWKHDGLVMDKWFALQGTNPADDVLSIIKDTMNHEAFSLKNPNRTRSLIGAFLNMNPVQFHAKSGAGYQFAGEILRELNSSNPQVASRLIDPLLKFRKYDDERQSLIKKELESLQSLDNLAKDLFEKVNKALES</sequence>
<keyword evidence="12 22" id="KW-0378">Hydrolase</keyword>
<dbReference type="InterPro" id="IPR027268">
    <property type="entry name" value="Peptidase_M4/M1_CTD_sf"/>
</dbReference>
<dbReference type="RefSeq" id="WP_265687247.1">
    <property type="nucleotide sequence ID" value="NZ_JAKRRX010000034.1"/>
</dbReference>
<dbReference type="EMBL" id="JAKRRX010000034">
    <property type="protein sequence ID" value="MCW8333771.1"/>
    <property type="molecule type" value="Genomic_DNA"/>
</dbReference>
<evidence type="ECO:0000256" key="13">
    <source>
        <dbReference type="ARBA" id="ARBA00022833"/>
    </source>
</evidence>
<evidence type="ECO:0000256" key="15">
    <source>
        <dbReference type="ARBA" id="ARBA00023136"/>
    </source>
</evidence>
<feature type="domain" description="Peptidase M1 alanyl aminopeptidase C-terminal" evidence="20">
    <location>
        <begin position="547"/>
        <end position="867"/>
    </location>
</feature>
<proteinExistence type="inferred from homology"/>
<evidence type="ECO:0000256" key="16">
    <source>
        <dbReference type="ARBA" id="ARBA00059739"/>
    </source>
</evidence>
<dbReference type="GO" id="GO:0008270">
    <property type="term" value="F:zinc ion binding"/>
    <property type="evidence" value="ECO:0007669"/>
    <property type="project" value="InterPro"/>
</dbReference>
<dbReference type="SUPFAM" id="SSF55486">
    <property type="entry name" value="Metalloproteases ('zincins'), catalytic domain"/>
    <property type="match status" value="1"/>
</dbReference>
<dbReference type="FunFam" id="1.10.390.10:FF:000002">
    <property type="entry name" value="Aminopeptidase N"/>
    <property type="match status" value="1"/>
</dbReference>
<evidence type="ECO:0000256" key="12">
    <source>
        <dbReference type="ARBA" id="ARBA00022801"/>
    </source>
</evidence>
<dbReference type="Gene3D" id="2.60.40.1840">
    <property type="match status" value="1"/>
</dbReference>
<comment type="catalytic activity">
    <reaction evidence="1">
        <text>Release of an N-terminal amino acid, Xaa-|-Yaa- from a peptide, amide or arylamide. Xaa is preferably Ala, but may be most amino acids including Pro (slow action). When a terminal hydrophobic residue is followed by a prolyl residue, the two may be released as an intact Xaa-Pro dipeptide.</text>
        <dbReference type="EC" id="3.4.11.2"/>
    </reaction>
</comment>
<dbReference type="Gene3D" id="2.60.40.1730">
    <property type="entry name" value="tricorn interacting facor f3 domain"/>
    <property type="match status" value="1"/>
</dbReference>
<dbReference type="InterPro" id="IPR038438">
    <property type="entry name" value="PepN_Ig-like_sf"/>
</dbReference>
<evidence type="ECO:0000256" key="14">
    <source>
        <dbReference type="ARBA" id="ARBA00023049"/>
    </source>
</evidence>
<organism evidence="22 23">
    <name type="scientific">Vibrio paucivorans</name>
    <dbReference type="NCBI Taxonomy" id="2829489"/>
    <lineage>
        <taxon>Bacteria</taxon>
        <taxon>Pseudomonadati</taxon>
        <taxon>Pseudomonadota</taxon>
        <taxon>Gammaproteobacteria</taxon>
        <taxon>Vibrionales</taxon>
        <taxon>Vibrionaceae</taxon>
        <taxon>Vibrio</taxon>
    </lineage>
</organism>
<evidence type="ECO:0000256" key="7">
    <source>
        <dbReference type="ARBA" id="ARBA00022438"/>
    </source>
</evidence>
<evidence type="ECO:0000313" key="23">
    <source>
        <dbReference type="Proteomes" id="UP001155586"/>
    </source>
</evidence>
<dbReference type="FunFam" id="2.60.40.1730:FF:000005">
    <property type="entry name" value="Aminopeptidase N"/>
    <property type="match status" value="1"/>
</dbReference>
<evidence type="ECO:0000256" key="2">
    <source>
        <dbReference type="ARBA" id="ARBA00001947"/>
    </source>
</evidence>
<dbReference type="InterPro" id="IPR037144">
    <property type="entry name" value="Peptidase_M1_pepN_C_sf"/>
</dbReference>
<dbReference type="GO" id="GO:0016285">
    <property type="term" value="F:alanyl aminopeptidase activity"/>
    <property type="evidence" value="ECO:0007669"/>
    <property type="project" value="UniProtKB-EC"/>
</dbReference>
<evidence type="ECO:0000256" key="11">
    <source>
        <dbReference type="ARBA" id="ARBA00022723"/>
    </source>
</evidence>
<gene>
    <name evidence="22" type="primary">pepN</name>
    <name evidence="22" type="ORF">MD483_08040</name>
</gene>
<protein>
    <recommendedName>
        <fullName evidence="6 17">Aminopeptidase N</fullName>
        <ecNumber evidence="5 17">3.4.11.2</ecNumber>
    </recommendedName>
</protein>
<comment type="caution">
    <text evidence="22">The sequence shown here is derived from an EMBL/GenBank/DDBJ whole genome shotgun (WGS) entry which is preliminary data.</text>
</comment>
<evidence type="ECO:0000256" key="3">
    <source>
        <dbReference type="ARBA" id="ARBA00004515"/>
    </source>
</evidence>
<keyword evidence="15" id="KW-0472">Membrane</keyword>
<dbReference type="EC" id="3.4.11.2" evidence="5 17"/>
<keyword evidence="23" id="KW-1185">Reference proteome</keyword>
<dbReference type="GO" id="GO:0006508">
    <property type="term" value="P:proteolysis"/>
    <property type="evidence" value="ECO:0007669"/>
    <property type="project" value="UniProtKB-UniRule"/>
</dbReference>
<keyword evidence="14" id="KW-0482">Metalloprotease</keyword>
<evidence type="ECO:0000313" key="22">
    <source>
        <dbReference type="EMBL" id="MCW8333771.1"/>
    </source>
</evidence>
<comment type="subcellular location">
    <subcellularLocation>
        <location evidence="3">Cell inner membrane</location>
        <topology evidence="3">Peripheral membrane protein</topology>
        <orientation evidence="3">Cytoplasmic side</orientation>
    </subcellularLocation>
</comment>
<dbReference type="CDD" id="cd09600">
    <property type="entry name" value="M1_APN"/>
    <property type="match status" value="1"/>
</dbReference>
<dbReference type="GO" id="GO:0008237">
    <property type="term" value="F:metallopeptidase activity"/>
    <property type="evidence" value="ECO:0007669"/>
    <property type="project" value="UniProtKB-UniRule"/>
</dbReference>
<evidence type="ECO:0000259" key="18">
    <source>
        <dbReference type="Pfam" id="PF01433"/>
    </source>
</evidence>
<reference evidence="22" key="1">
    <citation type="submission" date="2022-02" db="EMBL/GenBank/DDBJ databases">
        <title>Vibrio sp. nov., a new bacterium isolated from Bohai sea, China.</title>
        <authorList>
            <person name="Yuan Y."/>
        </authorList>
    </citation>
    <scope>NUCLEOTIDE SEQUENCE</scope>
    <source>
        <strain evidence="22">DBSS07</strain>
    </source>
</reference>
<dbReference type="InterPro" id="IPR012779">
    <property type="entry name" value="Peptidase_M1_pepN"/>
</dbReference>
<dbReference type="Pfam" id="PF17432">
    <property type="entry name" value="DUF3458_C"/>
    <property type="match status" value="1"/>
</dbReference>
<dbReference type="FunFam" id="3.30.2010.30:FF:000002">
    <property type="entry name" value="Putative aminopeptidase N"/>
    <property type="match status" value="1"/>
</dbReference>